<dbReference type="OrthoDB" id="9783470at2"/>
<organism evidence="4 5">
    <name type="scientific">Flexistipes sinusarabici (strain ATCC 49648 / DSM 4947 / MAS 10)</name>
    <dbReference type="NCBI Taxonomy" id="717231"/>
    <lineage>
        <taxon>Bacteria</taxon>
        <taxon>Pseudomonadati</taxon>
        <taxon>Deferribacterota</taxon>
        <taxon>Deferribacteres</taxon>
        <taxon>Deferribacterales</taxon>
        <taxon>Flexistipitaceae</taxon>
        <taxon>Flexistipes</taxon>
    </lineage>
</organism>
<dbReference type="Gene3D" id="3.40.109.10">
    <property type="entry name" value="NADH Oxidase"/>
    <property type="match status" value="1"/>
</dbReference>
<protein>
    <submittedName>
        <fullName evidence="4">Nitroreductase</fullName>
    </submittedName>
</protein>
<feature type="domain" description="Nitroreductase" evidence="3">
    <location>
        <begin position="5"/>
        <end position="60"/>
    </location>
</feature>
<dbReference type="GO" id="GO:0016491">
    <property type="term" value="F:oxidoreductase activity"/>
    <property type="evidence" value="ECO:0007669"/>
    <property type="project" value="UniProtKB-KW"/>
</dbReference>
<dbReference type="Pfam" id="PF00881">
    <property type="entry name" value="Nitroreductase"/>
    <property type="match status" value="1"/>
</dbReference>
<dbReference type="KEGG" id="fsi:Flexsi_0270"/>
<dbReference type="SUPFAM" id="SSF55469">
    <property type="entry name" value="FMN-dependent nitroreductase-like"/>
    <property type="match status" value="1"/>
</dbReference>
<comment type="similarity">
    <text evidence="1">Belongs to the nitroreductase family.</text>
</comment>
<proteinExistence type="inferred from homology"/>
<keyword evidence="5" id="KW-1185">Reference proteome</keyword>
<dbReference type="InterPro" id="IPR000415">
    <property type="entry name" value="Nitroreductase-like"/>
</dbReference>
<evidence type="ECO:0000256" key="1">
    <source>
        <dbReference type="ARBA" id="ARBA00007118"/>
    </source>
</evidence>
<gene>
    <name evidence="4" type="ordered locus">Flexsi_0270</name>
</gene>
<dbReference type="CDD" id="cd02151">
    <property type="entry name" value="nitroreductase"/>
    <property type="match status" value="1"/>
</dbReference>
<dbReference type="Proteomes" id="UP000006621">
    <property type="component" value="Chromosome"/>
</dbReference>
<dbReference type="RefSeq" id="WP_013885472.1">
    <property type="nucleotide sequence ID" value="NC_015672.1"/>
</dbReference>
<evidence type="ECO:0000259" key="3">
    <source>
        <dbReference type="Pfam" id="PF00881"/>
    </source>
</evidence>
<dbReference type="EMBL" id="CP002858">
    <property type="protein sequence ID" value="AEI13960.1"/>
    <property type="molecule type" value="Genomic_DNA"/>
</dbReference>
<dbReference type="PANTHER" id="PTHR43673">
    <property type="entry name" value="NAD(P)H NITROREDUCTASE YDGI-RELATED"/>
    <property type="match status" value="1"/>
</dbReference>
<evidence type="ECO:0000313" key="5">
    <source>
        <dbReference type="Proteomes" id="UP000006621"/>
    </source>
</evidence>
<keyword evidence="2" id="KW-0560">Oxidoreductase</keyword>
<dbReference type="STRING" id="717231.Flexsi_0270"/>
<dbReference type="InterPro" id="IPR029479">
    <property type="entry name" value="Nitroreductase"/>
</dbReference>
<dbReference type="AlphaFoldDB" id="F8E836"/>
<evidence type="ECO:0000313" key="4">
    <source>
        <dbReference type="EMBL" id="AEI13960.1"/>
    </source>
</evidence>
<dbReference type="HOGENOM" id="CLU_070764_7_3_0"/>
<evidence type="ECO:0000256" key="2">
    <source>
        <dbReference type="ARBA" id="ARBA00023002"/>
    </source>
</evidence>
<sequence length="172" mass="19562">MIELLRKRRSVRKFKEKSIESEKIEILKEAVLRAPTSRNIMPWEFIFVTDKDKLKKLSEAKQHGSAFVAGAPLAVVVCADTDRSDVWVEDCSIASIILQLTGLEHGLGSCWAQIRNRKHNESESAEEYIKNLLGIPEHFAVENIIALGYPDEEKEPVPYSALSLEKIHMQKF</sequence>
<accession>F8E836</accession>
<reference evidence="5" key="2">
    <citation type="submission" date="2011-06" db="EMBL/GenBank/DDBJ databases">
        <title>The complete genome of Flexistipes sinusarabici DSM 4947.</title>
        <authorList>
            <person name="Lucas S."/>
            <person name="Han J."/>
            <person name="Lapidus A."/>
            <person name="Bruce D."/>
            <person name="Goodwin L."/>
            <person name="Pitluck S."/>
            <person name="Peters L."/>
            <person name="Kyrpides N."/>
            <person name="Mavromatis K."/>
            <person name="Ivanova N."/>
            <person name="Mikhailova N."/>
            <person name="Chertkov O."/>
            <person name="Detter J.C."/>
            <person name="Tapia R."/>
            <person name="Han C."/>
            <person name="Land M."/>
            <person name="Hauser L."/>
            <person name="Markowitz V."/>
            <person name="Cheng J.-F."/>
            <person name="Hugenholtz P."/>
            <person name="Woyke T."/>
            <person name="Wu D."/>
            <person name="Spring S."/>
            <person name="Schroeder M."/>
            <person name="Brambilla E."/>
            <person name="Klenk H.-P."/>
            <person name="Eisen J.A."/>
        </authorList>
    </citation>
    <scope>NUCLEOTIDE SEQUENCE [LARGE SCALE GENOMIC DNA]</scope>
    <source>
        <strain evidence="5">DSM 4947 / MAS 10</strain>
    </source>
</reference>
<dbReference type="eggNOG" id="COG0778">
    <property type="taxonomic scope" value="Bacteria"/>
</dbReference>
<name>F8E836_FLESM</name>
<dbReference type="PANTHER" id="PTHR43673:SF10">
    <property type="entry name" value="NADH DEHYDROGENASE_NAD(P)H NITROREDUCTASE XCC3605-RELATED"/>
    <property type="match status" value="1"/>
</dbReference>
<reference evidence="4 5" key="1">
    <citation type="journal article" date="2011" name="Stand. Genomic Sci.">
        <title>Genome sequence of the moderately thermophilic halophile Flexistipes sinusarabici strain (MAS10).</title>
        <authorList>
            <person name="Lapidus A."/>
            <person name="Chertkov O."/>
            <person name="Nolan M."/>
            <person name="Lucas S."/>
            <person name="Hammon N."/>
            <person name="Deshpande S."/>
            <person name="Cheng J.F."/>
            <person name="Tapia R."/>
            <person name="Han C."/>
            <person name="Goodwin L."/>
            <person name="Pitluck S."/>
            <person name="Liolios K."/>
            <person name="Pagani I."/>
            <person name="Ivanova N."/>
            <person name="Huntemann M."/>
            <person name="Mavromatis K."/>
            <person name="Mikhailova N."/>
            <person name="Pati A."/>
            <person name="Chen A."/>
            <person name="Palaniappan K."/>
            <person name="Land M."/>
            <person name="Hauser L."/>
            <person name="Brambilla E.M."/>
            <person name="Rohde M."/>
            <person name="Abt B."/>
            <person name="Spring S."/>
            <person name="Goker M."/>
            <person name="Bristow J."/>
            <person name="Eisen J.A."/>
            <person name="Markowitz V."/>
            <person name="Hugenholtz P."/>
            <person name="Kyrpides N.C."/>
            <person name="Klenk H.P."/>
            <person name="Woyke T."/>
        </authorList>
    </citation>
    <scope>NUCLEOTIDE SEQUENCE [LARGE SCALE GENOMIC DNA]</scope>
    <source>
        <strain evidence="5">DSM 4947 / MAS 10</strain>
    </source>
</reference>